<dbReference type="AlphaFoldDB" id="A0A6J7TQ73"/>
<accession>A0A6J7TQ73</accession>
<name>A0A6J7TQ73_9ZZZZ</name>
<protein>
    <submittedName>
        <fullName evidence="3">Unannotated protein</fullName>
    </submittedName>
</protein>
<gene>
    <name evidence="2" type="ORF">UFOPK2806_00146</name>
    <name evidence="3" type="ORF">UFOPK4306_00451</name>
</gene>
<feature type="domain" description="DSBA-like thioredoxin" evidence="1">
    <location>
        <begin position="21"/>
        <end position="189"/>
    </location>
</feature>
<evidence type="ECO:0000313" key="3">
    <source>
        <dbReference type="EMBL" id="CAB5055653.1"/>
    </source>
</evidence>
<dbReference type="SUPFAM" id="SSF52833">
    <property type="entry name" value="Thioredoxin-like"/>
    <property type="match status" value="1"/>
</dbReference>
<evidence type="ECO:0000259" key="1">
    <source>
        <dbReference type="Pfam" id="PF01323"/>
    </source>
</evidence>
<sequence length="221" mass="24355">MGHTLADRANGYRLSPSSIPTIEVFADIWCPFAHVGLRAVTAQRNERNREGIAMIVRAWPLELVNSAPMDPLKTEEHIGHLRDQVVPDMFIGFDRSTFPSTTLPALALVARAYRHGAAIGEQMSLAVRDALFEEGLDVSDPEVLARLAARVGTEIPDAADAEMVIADWHEGQRRGVIGSPHFFCGDVQAFCPSLDITRDPEHGMQILLDRSGIRDFLDRCG</sequence>
<reference evidence="3" key="1">
    <citation type="submission" date="2020-05" db="EMBL/GenBank/DDBJ databases">
        <authorList>
            <person name="Chiriac C."/>
            <person name="Salcher M."/>
            <person name="Ghai R."/>
            <person name="Kavagutti S V."/>
        </authorList>
    </citation>
    <scope>NUCLEOTIDE SEQUENCE</scope>
</reference>
<evidence type="ECO:0000313" key="2">
    <source>
        <dbReference type="EMBL" id="CAB4737512.1"/>
    </source>
</evidence>
<dbReference type="Pfam" id="PF01323">
    <property type="entry name" value="DSBA"/>
    <property type="match status" value="1"/>
</dbReference>
<organism evidence="3">
    <name type="scientific">freshwater metagenome</name>
    <dbReference type="NCBI Taxonomy" id="449393"/>
    <lineage>
        <taxon>unclassified sequences</taxon>
        <taxon>metagenomes</taxon>
        <taxon>ecological metagenomes</taxon>
    </lineage>
</organism>
<dbReference type="EMBL" id="CAEZYY010000001">
    <property type="protein sequence ID" value="CAB4737512.1"/>
    <property type="molecule type" value="Genomic_DNA"/>
</dbReference>
<dbReference type="InterPro" id="IPR001853">
    <property type="entry name" value="DSBA-like_thioredoxin_dom"/>
</dbReference>
<dbReference type="InterPro" id="IPR036249">
    <property type="entry name" value="Thioredoxin-like_sf"/>
</dbReference>
<dbReference type="EMBL" id="CAFBQP010000012">
    <property type="protein sequence ID" value="CAB5055653.1"/>
    <property type="molecule type" value="Genomic_DNA"/>
</dbReference>
<dbReference type="Gene3D" id="3.40.30.10">
    <property type="entry name" value="Glutaredoxin"/>
    <property type="match status" value="1"/>
</dbReference>
<dbReference type="GO" id="GO:0016491">
    <property type="term" value="F:oxidoreductase activity"/>
    <property type="evidence" value="ECO:0007669"/>
    <property type="project" value="InterPro"/>
</dbReference>
<proteinExistence type="predicted"/>